<dbReference type="AlphaFoldDB" id="A0A812U190"/>
<protein>
    <submittedName>
        <fullName evidence="3">ANK1 protein</fullName>
    </submittedName>
</protein>
<feature type="compositionally biased region" description="Basic and acidic residues" evidence="2">
    <location>
        <begin position="49"/>
        <end position="70"/>
    </location>
</feature>
<gene>
    <name evidence="3" type="primary">ANK1</name>
    <name evidence="3" type="ORF">SNAT2548_LOCUS30724</name>
</gene>
<keyword evidence="4" id="KW-1185">Reference proteome</keyword>
<name>A0A812U190_9DINO</name>
<proteinExistence type="predicted"/>
<evidence type="ECO:0000313" key="3">
    <source>
        <dbReference type="EMBL" id="CAE7547412.1"/>
    </source>
</evidence>
<dbReference type="Gene3D" id="1.25.40.20">
    <property type="entry name" value="Ankyrin repeat-containing domain"/>
    <property type="match status" value="1"/>
</dbReference>
<evidence type="ECO:0000256" key="2">
    <source>
        <dbReference type="SAM" id="MobiDB-lite"/>
    </source>
</evidence>
<dbReference type="SUPFAM" id="SSF48403">
    <property type="entry name" value="Ankyrin repeat"/>
    <property type="match status" value="1"/>
</dbReference>
<organism evidence="3 4">
    <name type="scientific">Symbiodinium natans</name>
    <dbReference type="NCBI Taxonomy" id="878477"/>
    <lineage>
        <taxon>Eukaryota</taxon>
        <taxon>Sar</taxon>
        <taxon>Alveolata</taxon>
        <taxon>Dinophyceae</taxon>
        <taxon>Suessiales</taxon>
        <taxon>Symbiodiniaceae</taxon>
        <taxon>Symbiodinium</taxon>
    </lineage>
</organism>
<feature type="region of interest" description="Disordered" evidence="2">
    <location>
        <begin position="39"/>
        <end position="71"/>
    </location>
</feature>
<sequence length="103" mass="11468">MHTHRASSCEEKRTALHCAAASGSEGPCQALLRAGADVEERLEEEDAKEEAADEKKEAEVTPREDKKEEKMEEEEMKLWAAVMIARADKAMLSRVLRRIAAGD</sequence>
<dbReference type="Pfam" id="PF00023">
    <property type="entry name" value="Ank"/>
    <property type="match status" value="1"/>
</dbReference>
<accession>A0A812U190</accession>
<feature type="repeat" description="ANK" evidence="1">
    <location>
        <begin position="11"/>
        <end position="43"/>
    </location>
</feature>
<evidence type="ECO:0000313" key="4">
    <source>
        <dbReference type="Proteomes" id="UP000604046"/>
    </source>
</evidence>
<dbReference type="EMBL" id="CAJNDS010002620">
    <property type="protein sequence ID" value="CAE7547412.1"/>
    <property type="molecule type" value="Genomic_DNA"/>
</dbReference>
<dbReference type="Proteomes" id="UP000604046">
    <property type="component" value="Unassembled WGS sequence"/>
</dbReference>
<comment type="caution">
    <text evidence="3">The sequence shown here is derived from an EMBL/GenBank/DDBJ whole genome shotgun (WGS) entry which is preliminary data.</text>
</comment>
<keyword evidence="1" id="KW-0040">ANK repeat</keyword>
<dbReference type="InterPro" id="IPR036770">
    <property type="entry name" value="Ankyrin_rpt-contain_sf"/>
</dbReference>
<dbReference type="InterPro" id="IPR002110">
    <property type="entry name" value="Ankyrin_rpt"/>
</dbReference>
<reference evidence="3" key="1">
    <citation type="submission" date="2021-02" db="EMBL/GenBank/DDBJ databases">
        <authorList>
            <person name="Dougan E. K."/>
            <person name="Rhodes N."/>
            <person name="Thang M."/>
            <person name="Chan C."/>
        </authorList>
    </citation>
    <scope>NUCLEOTIDE SEQUENCE</scope>
</reference>
<dbReference type="PROSITE" id="PS50088">
    <property type="entry name" value="ANK_REPEAT"/>
    <property type="match status" value="1"/>
</dbReference>
<evidence type="ECO:0000256" key="1">
    <source>
        <dbReference type="PROSITE-ProRule" id="PRU00023"/>
    </source>
</evidence>
<dbReference type="PROSITE" id="PS50297">
    <property type="entry name" value="ANK_REP_REGION"/>
    <property type="match status" value="1"/>
</dbReference>